<evidence type="ECO:0000256" key="4">
    <source>
        <dbReference type="ARBA" id="ARBA00022989"/>
    </source>
</evidence>
<feature type="transmembrane region" description="Helical" evidence="6">
    <location>
        <begin position="155"/>
        <end position="175"/>
    </location>
</feature>
<evidence type="ECO:0000256" key="1">
    <source>
        <dbReference type="ARBA" id="ARBA00004651"/>
    </source>
</evidence>
<feature type="transmembrane region" description="Helical" evidence="6">
    <location>
        <begin position="244"/>
        <end position="272"/>
    </location>
</feature>
<evidence type="ECO:0000256" key="6">
    <source>
        <dbReference type="SAM" id="Phobius"/>
    </source>
</evidence>
<gene>
    <name evidence="7" type="ORF">UFOPK1618_00307</name>
</gene>
<evidence type="ECO:0000256" key="2">
    <source>
        <dbReference type="ARBA" id="ARBA00022475"/>
    </source>
</evidence>
<keyword evidence="3 6" id="KW-0812">Transmembrane</keyword>
<feature type="transmembrane region" description="Helical" evidence="6">
    <location>
        <begin position="92"/>
        <end position="113"/>
    </location>
</feature>
<feature type="transmembrane region" description="Helical" evidence="6">
    <location>
        <begin position="63"/>
        <end position="85"/>
    </location>
</feature>
<evidence type="ECO:0000313" key="7">
    <source>
        <dbReference type="EMBL" id="CAB4557574.1"/>
    </source>
</evidence>
<evidence type="ECO:0000256" key="5">
    <source>
        <dbReference type="ARBA" id="ARBA00023136"/>
    </source>
</evidence>
<dbReference type="PANTHER" id="PTHR30482">
    <property type="entry name" value="HIGH-AFFINITY BRANCHED-CHAIN AMINO ACID TRANSPORT SYSTEM PERMEASE"/>
    <property type="match status" value="1"/>
</dbReference>
<keyword evidence="4 6" id="KW-1133">Transmembrane helix</keyword>
<dbReference type="GO" id="GO:0015658">
    <property type="term" value="F:branched-chain amino acid transmembrane transporter activity"/>
    <property type="evidence" value="ECO:0007669"/>
    <property type="project" value="InterPro"/>
</dbReference>
<dbReference type="AlphaFoldDB" id="A0A6J6D2Q5"/>
<reference evidence="7" key="1">
    <citation type="submission" date="2020-05" db="EMBL/GenBank/DDBJ databases">
        <authorList>
            <person name="Chiriac C."/>
            <person name="Salcher M."/>
            <person name="Ghai R."/>
            <person name="Kavagutti S V."/>
        </authorList>
    </citation>
    <scope>NUCLEOTIDE SEQUENCE</scope>
</reference>
<dbReference type="InterPro" id="IPR043428">
    <property type="entry name" value="LivM-like"/>
</dbReference>
<keyword evidence="2" id="KW-1003">Cell membrane</keyword>
<name>A0A6J6D2Q5_9ZZZZ</name>
<protein>
    <submittedName>
        <fullName evidence="7">Unannotated protein</fullName>
    </submittedName>
</protein>
<feature type="transmembrane region" description="Helical" evidence="6">
    <location>
        <begin position="202"/>
        <end position="224"/>
    </location>
</feature>
<sequence length="327" mass="35322">MDFLNILNLTGGELIGAYTAAYVLCALGLAMHFGFTGLLNFGQAAFAALGAYGYAIATLTFGWPWYSATLFGLVCSALFAVALGIPTLRLRADYLAIVTIASSQALVSVFGVGQYRDVTGGSNGLSQFGESFYALNFLPDQRIELGVLTYSSNEVFIRIVAWSLVILGALLLLILTRSPWGRVLKGIREDEDAIRSLGKNVFVYKLQSLIIGGTFASLGGMVFVMTSQTNQPVTWGTDFTFMTWTILLLGGAATILGPIVGGMVFFALLMFLQNILEGLVNLGLLPFLDIAQVGQIRYLLVGLVLMLLVIFRPQGIFGNKKEMQFNG</sequence>
<organism evidence="7">
    <name type="scientific">freshwater metagenome</name>
    <dbReference type="NCBI Taxonomy" id="449393"/>
    <lineage>
        <taxon>unclassified sequences</taxon>
        <taxon>metagenomes</taxon>
        <taxon>ecological metagenomes</taxon>
    </lineage>
</organism>
<dbReference type="InterPro" id="IPR001851">
    <property type="entry name" value="ABC_transp_permease"/>
</dbReference>
<accession>A0A6J6D2Q5</accession>
<dbReference type="Pfam" id="PF02653">
    <property type="entry name" value="BPD_transp_2"/>
    <property type="match status" value="1"/>
</dbReference>
<keyword evidence="5 6" id="KW-0472">Membrane</keyword>
<dbReference type="PANTHER" id="PTHR30482:SF10">
    <property type="entry name" value="HIGH-AFFINITY BRANCHED-CHAIN AMINO ACID TRANSPORT PROTEIN BRAE"/>
    <property type="match status" value="1"/>
</dbReference>
<dbReference type="EMBL" id="CAEZTF010000038">
    <property type="protein sequence ID" value="CAB4557574.1"/>
    <property type="molecule type" value="Genomic_DNA"/>
</dbReference>
<evidence type="ECO:0000256" key="3">
    <source>
        <dbReference type="ARBA" id="ARBA00022692"/>
    </source>
</evidence>
<dbReference type="GO" id="GO:0005886">
    <property type="term" value="C:plasma membrane"/>
    <property type="evidence" value="ECO:0007669"/>
    <property type="project" value="UniProtKB-SubCell"/>
</dbReference>
<feature type="transmembrane region" description="Helical" evidence="6">
    <location>
        <begin position="6"/>
        <end position="30"/>
    </location>
</feature>
<comment type="subcellular location">
    <subcellularLocation>
        <location evidence="1">Cell membrane</location>
        <topology evidence="1">Multi-pass membrane protein</topology>
    </subcellularLocation>
</comment>
<feature type="transmembrane region" description="Helical" evidence="6">
    <location>
        <begin position="284"/>
        <end position="311"/>
    </location>
</feature>
<proteinExistence type="predicted"/>
<feature type="transmembrane region" description="Helical" evidence="6">
    <location>
        <begin position="37"/>
        <end position="57"/>
    </location>
</feature>
<dbReference type="CDD" id="cd06581">
    <property type="entry name" value="TM_PBP1_LivM_like"/>
    <property type="match status" value="1"/>
</dbReference>